<keyword evidence="3" id="KW-1185">Reference proteome</keyword>
<comment type="caution">
    <text evidence="2">The sequence shown here is derived from an EMBL/GenBank/DDBJ whole genome shotgun (WGS) entry which is preliminary data.</text>
</comment>
<evidence type="ECO:0000313" key="3">
    <source>
        <dbReference type="Proteomes" id="UP001589734"/>
    </source>
</evidence>
<proteinExistence type="predicted"/>
<keyword evidence="1" id="KW-0812">Transmembrane</keyword>
<feature type="transmembrane region" description="Helical" evidence="1">
    <location>
        <begin position="46"/>
        <end position="64"/>
    </location>
</feature>
<reference evidence="2 3" key="1">
    <citation type="submission" date="2024-09" db="EMBL/GenBank/DDBJ databases">
        <authorList>
            <person name="Sun Q."/>
            <person name="Mori K."/>
        </authorList>
    </citation>
    <scope>NUCLEOTIDE SEQUENCE [LARGE SCALE GENOMIC DNA]</scope>
    <source>
        <strain evidence="2 3">CGMCC 1.12926</strain>
    </source>
</reference>
<evidence type="ECO:0000313" key="2">
    <source>
        <dbReference type="EMBL" id="MFC0079756.1"/>
    </source>
</evidence>
<gene>
    <name evidence="2" type="ORF">ACFFLS_22100</name>
</gene>
<name>A0ABV6BWE0_9FLAO</name>
<sequence>MKVIKKIIGITLILFASLCFIGHLRMINSLFFEYGKSFDFNRITNWGEIVIKAGLFYATIYLAFRLGIRLVKQKKIQEDAIEDIGL</sequence>
<protein>
    <submittedName>
        <fullName evidence="2">Uncharacterized protein</fullName>
    </submittedName>
</protein>
<dbReference type="RefSeq" id="WP_379687521.1">
    <property type="nucleotide sequence ID" value="NZ_JBHLYW010000022.1"/>
</dbReference>
<organism evidence="2 3">
    <name type="scientific">Flavobacterium procerum</name>
    <dbReference type="NCBI Taxonomy" id="1455569"/>
    <lineage>
        <taxon>Bacteria</taxon>
        <taxon>Pseudomonadati</taxon>
        <taxon>Bacteroidota</taxon>
        <taxon>Flavobacteriia</taxon>
        <taxon>Flavobacteriales</taxon>
        <taxon>Flavobacteriaceae</taxon>
        <taxon>Flavobacterium</taxon>
    </lineage>
</organism>
<accession>A0ABV6BWE0</accession>
<dbReference type="EMBL" id="JBHLYW010000022">
    <property type="protein sequence ID" value="MFC0079756.1"/>
    <property type="molecule type" value="Genomic_DNA"/>
</dbReference>
<evidence type="ECO:0000256" key="1">
    <source>
        <dbReference type="SAM" id="Phobius"/>
    </source>
</evidence>
<keyword evidence="1" id="KW-1133">Transmembrane helix</keyword>
<dbReference type="Proteomes" id="UP001589734">
    <property type="component" value="Unassembled WGS sequence"/>
</dbReference>
<feature type="transmembrane region" description="Helical" evidence="1">
    <location>
        <begin position="7"/>
        <end position="26"/>
    </location>
</feature>
<keyword evidence="1" id="KW-0472">Membrane</keyword>